<comment type="similarity">
    <text evidence="1">Belongs to the ABC transporter superfamily.</text>
</comment>
<sequence length="269" mass="28626">MHTHDLVTVPPVAPRVTIAAGTPLLRVIGLTAVHRDSGRSRKALHHIDLTVAAGQCLAVVGRSGSGKTTLARCIAGLHTRSDGALTLDGQPLHPRLDRRPRGQLAAAQYVFQDARASFNPYRPVLDQITRAAQCLATAGPPAALDLIKRVGLTEDIAAQRPDRLSGGELHRAALARALVTGPNLVICDEITAGLDGVTQHRILTLLDELRRDLGLALIVISHDRTVVTRLADDIAVLDSGCIVEHGPAATLLSRPHHPLTRALLQVEAT</sequence>
<dbReference type="InterPro" id="IPR050319">
    <property type="entry name" value="ABC_transp_ATP-bind"/>
</dbReference>
<dbReference type="InterPro" id="IPR003593">
    <property type="entry name" value="AAA+_ATPase"/>
</dbReference>
<dbReference type="PROSITE" id="PS50893">
    <property type="entry name" value="ABC_TRANSPORTER_2"/>
    <property type="match status" value="1"/>
</dbReference>
<dbReference type="SMART" id="SM00382">
    <property type="entry name" value="AAA"/>
    <property type="match status" value="1"/>
</dbReference>
<dbReference type="InterPro" id="IPR027417">
    <property type="entry name" value="P-loop_NTPase"/>
</dbReference>
<reference evidence="6" key="1">
    <citation type="submission" date="2021-01" db="EMBL/GenBank/DDBJ databases">
        <title>Whole genome shotgun sequence of Actinoplanes capillaceus NBRC 16408.</title>
        <authorList>
            <person name="Komaki H."/>
            <person name="Tamura T."/>
        </authorList>
    </citation>
    <scope>NUCLEOTIDE SEQUENCE [LARGE SCALE GENOMIC DNA]</scope>
    <source>
        <strain evidence="6">NBRC 16408</strain>
    </source>
</reference>
<evidence type="ECO:0000313" key="6">
    <source>
        <dbReference type="EMBL" id="GID43801.1"/>
    </source>
</evidence>
<dbReference type="EMBL" id="BOMF01000018">
    <property type="protein sequence ID" value="GID43801.1"/>
    <property type="molecule type" value="Genomic_DNA"/>
</dbReference>
<feature type="domain" description="ABC transporter" evidence="5">
    <location>
        <begin position="25"/>
        <end position="264"/>
    </location>
</feature>
<evidence type="ECO:0000256" key="2">
    <source>
        <dbReference type="ARBA" id="ARBA00022448"/>
    </source>
</evidence>
<gene>
    <name evidence="6" type="ORF">Aca07nite_10760</name>
</gene>
<dbReference type="PANTHER" id="PTHR43776:SF7">
    <property type="entry name" value="D,D-DIPEPTIDE TRANSPORT ATP-BINDING PROTEIN DDPF-RELATED"/>
    <property type="match status" value="1"/>
</dbReference>
<protein>
    <recommendedName>
        <fullName evidence="5">ABC transporter domain-containing protein</fullName>
    </recommendedName>
</protein>
<evidence type="ECO:0000256" key="1">
    <source>
        <dbReference type="ARBA" id="ARBA00005417"/>
    </source>
</evidence>
<evidence type="ECO:0000256" key="3">
    <source>
        <dbReference type="ARBA" id="ARBA00022741"/>
    </source>
</evidence>
<proteinExistence type="inferred from homology"/>
<dbReference type="RefSeq" id="WP_204294354.1">
    <property type="nucleotide sequence ID" value="NZ_BAAAGQ010000002.1"/>
</dbReference>
<dbReference type="CDD" id="cd03257">
    <property type="entry name" value="ABC_NikE_OppD_transporters"/>
    <property type="match status" value="1"/>
</dbReference>
<evidence type="ECO:0000259" key="5">
    <source>
        <dbReference type="PROSITE" id="PS50893"/>
    </source>
</evidence>
<dbReference type="InterPro" id="IPR003439">
    <property type="entry name" value="ABC_transporter-like_ATP-bd"/>
</dbReference>
<dbReference type="Gene3D" id="3.40.50.300">
    <property type="entry name" value="P-loop containing nucleotide triphosphate hydrolases"/>
    <property type="match status" value="1"/>
</dbReference>
<evidence type="ECO:0000256" key="4">
    <source>
        <dbReference type="ARBA" id="ARBA00022840"/>
    </source>
</evidence>
<organism evidence="6">
    <name type="scientific">Actinoplanes campanulatus</name>
    <dbReference type="NCBI Taxonomy" id="113559"/>
    <lineage>
        <taxon>Bacteria</taxon>
        <taxon>Bacillati</taxon>
        <taxon>Actinomycetota</taxon>
        <taxon>Actinomycetes</taxon>
        <taxon>Micromonosporales</taxon>
        <taxon>Micromonosporaceae</taxon>
        <taxon>Actinoplanes</taxon>
    </lineage>
</organism>
<accession>A0ABQ3W9S0</accession>
<dbReference type="SUPFAM" id="SSF52540">
    <property type="entry name" value="P-loop containing nucleoside triphosphate hydrolases"/>
    <property type="match status" value="1"/>
</dbReference>
<comment type="caution">
    <text evidence="6">The sequence shown here is derived from an EMBL/GenBank/DDBJ whole genome shotgun (WGS) entry which is preliminary data.</text>
</comment>
<keyword evidence="2" id="KW-0813">Transport</keyword>
<dbReference type="Pfam" id="PF00005">
    <property type="entry name" value="ABC_tran"/>
    <property type="match status" value="1"/>
</dbReference>
<keyword evidence="4" id="KW-0067">ATP-binding</keyword>
<name>A0ABQ3W9S0_9ACTN</name>
<dbReference type="PANTHER" id="PTHR43776">
    <property type="entry name" value="TRANSPORT ATP-BINDING PROTEIN"/>
    <property type="match status" value="1"/>
</dbReference>
<keyword evidence="3" id="KW-0547">Nucleotide-binding</keyword>